<dbReference type="PROSITE" id="PS51379">
    <property type="entry name" value="4FE4S_FER_2"/>
    <property type="match status" value="6"/>
</dbReference>
<dbReference type="InterPro" id="IPR017896">
    <property type="entry name" value="4Fe4S_Fe-S-bd"/>
</dbReference>
<feature type="transmembrane region" description="Helical" evidence="7">
    <location>
        <begin position="114"/>
        <end position="134"/>
    </location>
</feature>
<dbReference type="AlphaFoldDB" id="A0A2V1IM64"/>
<evidence type="ECO:0000313" key="9">
    <source>
        <dbReference type="EMBL" id="PWB00861.1"/>
    </source>
</evidence>
<dbReference type="Pfam" id="PF12838">
    <property type="entry name" value="Fer4_7"/>
    <property type="match status" value="1"/>
</dbReference>
<keyword evidence="4" id="KW-0249">Electron transport</keyword>
<evidence type="ECO:0000256" key="6">
    <source>
        <dbReference type="ARBA" id="ARBA00023014"/>
    </source>
</evidence>
<feature type="transmembrane region" description="Helical" evidence="7">
    <location>
        <begin position="44"/>
        <end position="68"/>
    </location>
</feature>
<feature type="domain" description="4Fe-4S ferredoxin-type" evidence="8">
    <location>
        <begin position="486"/>
        <end position="517"/>
    </location>
</feature>
<evidence type="ECO:0000256" key="7">
    <source>
        <dbReference type="SAM" id="Phobius"/>
    </source>
</evidence>
<keyword evidence="5" id="KW-0408">Iron</keyword>
<evidence type="ECO:0000256" key="1">
    <source>
        <dbReference type="ARBA" id="ARBA00022448"/>
    </source>
</evidence>
<dbReference type="GO" id="GO:0005886">
    <property type="term" value="C:plasma membrane"/>
    <property type="evidence" value="ECO:0007669"/>
    <property type="project" value="TreeGrafter"/>
</dbReference>
<keyword evidence="10" id="KW-1185">Reference proteome</keyword>
<keyword evidence="7" id="KW-1133">Transmembrane helix</keyword>
<keyword evidence="2" id="KW-0004">4Fe-4S</keyword>
<keyword evidence="7" id="KW-0812">Transmembrane</keyword>
<protein>
    <submittedName>
        <fullName evidence="9">4Fe-4S dicluster domain-containing protein</fullName>
    </submittedName>
</protein>
<organism evidence="9 10">
    <name type="scientific">Duncaniella muris</name>
    <dbReference type="NCBI Taxonomy" id="2094150"/>
    <lineage>
        <taxon>Bacteria</taxon>
        <taxon>Pseudomonadati</taxon>
        <taxon>Bacteroidota</taxon>
        <taxon>Bacteroidia</taxon>
        <taxon>Bacteroidales</taxon>
        <taxon>Muribaculaceae</taxon>
        <taxon>Duncaniella</taxon>
    </lineage>
</organism>
<keyword evidence="7" id="KW-0472">Membrane</keyword>
<accession>A0A2V1IM64</accession>
<dbReference type="EMBL" id="PUEC01000030">
    <property type="protein sequence ID" value="PWB00861.1"/>
    <property type="molecule type" value="Genomic_DNA"/>
</dbReference>
<name>A0A2V1IM64_9BACT</name>
<keyword evidence="1" id="KW-0813">Transport</keyword>
<comment type="caution">
    <text evidence="9">The sequence shown here is derived from an EMBL/GenBank/DDBJ whole genome shotgun (WGS) entry which is preliminary data.</text>
</comment>
<evidence type="ECO:0000256" key="3">
    <source>
        <dbReference type="ARBA" id="ARBA00022723"/>
    </source>
</evidence>
<evidence type="ECO:0000259" key="8">
    <source>
        <dbReference type="PROSITE" id="PS51379"/>
    </source>
</evidence>
<dbReference type="Proteomes" id="UP000244905">
    <property type="component" value="Unassembled WGS sequence"/>
</dbReference>
<dbReference type="GO" id="GO:0046872">
    <property type="term" value="F:metal ion binding"/>
    <property type="evidence" value="ECO:0007669"/>
    <property type="project" value="UniProtKB-KW"/>
</dbReference>
<dbReference type="CDD" id="cd16373">
    <property type="entry name" value="DMSOR_beta_like"/>
    <property type="match status" value="1"/>
</dbReference>
<dbReference type="GeneID" id="82526972"/>
<dbReference type="Pfam" id="PF12801">
    <property type="entry name" value="Fer4_5"/>
    <property type="match status" value="2"/>
</dbReference>
<feature type="transmembrane region" description="Helical" evidence="7">
    <location>
        <begin position="172"/>
        <end position="194"/>
    </location>
</feature>
<dbReference type="InterPro" id="IPR051684">
    <property type="entry name" value="Electron_Trans/Redox"/>
</dbReference>
<feature type="domain" description="4Fe-4S ferredoxin-type" evidence="8">
    <location>
        <begin position="219"/>
        <end position="248"/>
    </location>
</feature>
<gene>
    <name evidence="9" type="ORF">C5O23_11585</name>
</gene>
<sequence>MKKSVNSLRLGRTLVAIVVFSLLVGLFADYGQTVPAVASWLAKVQIFPAAMAFSLATFVIWLIVTLLFGRIYCSTFCPLGIYQDLCSRLPRMRRRVKPRWHYHYSLPHTSLRHISLFIVVLSIFLGISAVTSFFDPYSVFGRFGLNVVRPIWGEILNAWYEIEKQPQLRVAVASGLGISIAVVTMLIVGLIAFLHGRTLCNSVCPVGTTLSFVSKYSIFHIDINTDKCIQCRKCEHRCKSSCIDLSSHVVDTSRCVVCFDCLSDCPNDAISYTFNRHQLSIPLMQKVRNPIAGSAAGMQGGHLETVSGHKTDKSEVSVTEPKLLDRRKFLTVGAVVAAAPMVAKAADALAFVSPRRRMLAVPPPGVRSRREFLDRCTSCGLCISHCPQGVLKASLEEYGLLRALHPVKDYDLSWCIYDCTRCADLCPTGALHPLTISEKRRSRVGLADVDRSLCISYNDGVNCGACSRRCPADAISMTPASGCNGPLPVVDASRCIGCGACQYVCPSRPKAIVVNGIS</sequence>
<evidence type="ECO:0000256" key="2">
    <source>
        <dbReference type="ARBA" id="ARBA00022485"/>
    </source>
</evidence>
<dbReference type="PANTHER" id="PTHR30176:SF3">
    <property type="entry name" value="FERREDOXIN-TYPE PROTEIN NAPH"/>
    <property type="match status" value="1"/>
</dbReference>
<proteinExistence type="predicted"/>
<dbReference type="PROSITE" id="PS00198">
    <property type="entry name" value="4FE4S_FER_1"/>
    <property type="match status" value="2"/>
</dbReference>
<evidence type="ECO:0000256" key="5">
    <source>
        <dbReference type="ARBA" id="ARBA00023004"/>
    </source>
</evidence>
<evidence type="ECO:0000313" key="10">
    <source>
        <dbReference type="Proteomes" id="UP000244905"/>
    </source>
</evidence>
<dbReference type="InterPro" id="IPR017900">
    <property type="entry name" value="4Fe4S_Fe_S_CS"/>
</dbReference>
<keyword evidence="6" id="KW-0411">Iron-sulfur</keyword>
<evidence type="ECO:0000256" key="4">
    <source>
        <dbReference type="ARBA" id="ARBA00022982"/>
    </source>
</evidence>
<feature type="domain" description="4Fe-4S ferredoxin-type" evidence="8">
    <location>
        <begin position="249"/>
        <end position="275"/>
    </location>
</feature>
<keyword evidence="3" id="KW-0479">Metal-binding</keyword>
<dbReference type="SUPFAM" id="SSF54862">
    <property type="entry name" value="4Fe-4S ferredoxins"/>
    <property type="match status" value="2"/>
</dbReference>
<dbReference type="PANTHER" id="PTHR30176">
    <property type="entry name" value="FERREDOXIN-TYPE PROTEIN NAPH"/>
    <property type="match status" value="1"/>
</dbReference>
<dbReference type="GO" id="GO:0051539">
    <property type="term" value="F:4 iron, 4 sulfur cluster binding"/>
    <property type="evidence" value="ECO:0007669"/>
    <property type="project" value="UniProtKB-KW"/>
</dbReference>
<feature type="domain" description="4Fe-4S ferredoxin-type" evidence="8">
    <location>
        <begin position="451"/>
        <end position="480"/>
    </location>
</feature>
<feature type="domain" description="4Fe-4S ferredoxin-type" evidence="8">
    <location>
        <begin position="404"/>
        <end position="436"/>
    </location>
</feature>
<reference evidence="10" key="1">
    <citation type="submission" date="2018-02" db="EMBL/GenBank/DDBJ databases">
        <authorList>
            <person name="Clavel T."/>
            <person name="Strowig T."/>
        </authorList>
    </citation>
    <scope>NUCLEOTIDE SEQUENCE [LARGE SCALE GENOMIC DNA]</scope>
    <source>
        <strain evidence="10">DSM 103720</strain>
    </source>
</reference>
<dbReference type="RefSeq" id="WP_107033102.1">
    <property type="nucleotide sequence ID" value="NZ_CAPEJN010000007.1"/>
</dbReference>
<feature type="domain" description="4Fe-4S ferredoxin-type" evidence="8">
    <location>
        <begin position="366"/>
        <end position="396"/>
    </location>
</feature>
<dbReference type="Pfam" id="PF13187">
    <property type="entry name" value="Fer4_9"/>
    <property type="match status" value="1"/>
</dbReference>
<dbReference type="Gene3D" id="3.30.70.20">
    <property type="match status" value="3"/>
</dbReference>